<dbReference type="RefSeq" id="WP_091686920.1">
    <property type="nucleotide sequence ID" value="NZ_BAABFM010000001.1"/>
</dbReference>
<keyword evidence="3" id="KW-1185">Reference proteome</keyword>
<accession>A0A1I5G456</accession>
<dbReference type="Proteomes" id="UP000198806">
    <property type="component" value="Unassembled WGS sequence"/>
</dbReference>
<dbReference type="EMBL" id="FOWD01000017">
    <property type="protein sequence ID" value="SFO30686.1"/>
    <property type="molecule type" value="Genomic_DNA"/>
</dbReference>
<name>A0A1I5G456_9FIRM</name>
<organism evidence="2 3">
    <name type="scientific">Anaerocolumna aminovalerica</name>
    <dbReference type="NCBI Taxonomy" id="1527"/>
    <lineage>
        <taxon>Bacteria</taxon>
        <taxon>Bacillati</taxon>
        <taxon>Bacillota</taxon>
        <taxon>Clostridia</taxon>
        <taxon>Lachnospirales</taxon>
        <taxon>Lachnospiraceae</taxon>
        <taxon>Anaerocolumna</taxon>
    </lineage>
</organism>
<protein>
    <submittedName>
        <fullName evidence="2">Uncharacterized protein</fullName>
    </submittedName>
</protein>
<feature type="transmembrane region" description="Helical" evidence="1">
    <location>
        <begin position="32"/>
        <end position="54"/>
    </location>
</feature>
<dbReference type="OrthoDB" id="2067405at2"/>
<proteinExistence type="predicted"/>
<gene>
    <name evidence="2" type="ORF">SAMN04489757_11747</name>
</gene>
<evidence type="ECO:0000313" key="3">
    <source>
        <dbReference type="Proteomes" id="UP000198806"/>
    </source>
</evidence>
<feature type="transmembrane region" description="Helical" evidence="1">
    <location>
        <begin position="75"/>
        <end position="98"/>
    </location>
</feature>
<evidence type="ECO:0000313" key="2">
    <source>
        <dbReference type="EMBL" id="SFO30686.1"/>
    </source>
</evidence>
<dbReference type="AlphaFoldDB" id="A0A1I5G456"/>
<evidence type="ECO:0000256" key="1">
    <source>
        <dbReference type="SAM" id="Phobius"/>
    </source>
</evidence>
<reference evidence="2 3" key="1">
    <citation type="submission" date="2016-10" db="EMBL/GenBank/DDBJ databases">
        <authorList>
            <person name="de Groot N.N."/>
        </authorList>
    </citation>
    <scope>NUCLEOTIDE SEQUENCE [LARGE SCALE GENOMIC DNA]</scope>
    <source>
        <strain evidence="2 3">DSM 1283</strain>
    </source>
</reference>
<keyword evidence="1" id="KW-1133">Transmembrane helix</keyword>
<keyword evidence="1" id="KW-0812">Transmembrane</keyword>
<keyword evidence="1" id="KW-0472">Membrane</keyword>
<sequence length="108" mass="12403">MDFIRFFLIMLVPGLIAAKVYGKIGCVDGEPRITTALIFDLFIFLINITGLYFFKGIYTMTALLTSFNCLSFTRRYGLLSIFIGILLAIMSGTLYRIFHICHIFKKRK</sequence>